<dbReference type="EMBL" id="RIAR02000001">
    <property type="protein sequence ID" value="NSL86801.1"/>
    <property type="molecule type" value="Genomic_DNA"/>
</dbReference>
<evidence type="ECO:0000313" key="2">
    <source>
        <dbReference type="EMBL" id="NSL86801.1"/>
    </source>
</evidence>
<comment type="caution">
    <text evidence="2">The sequence shown here is derived from an EMBL/GenBank/DDBJ whole genome shotgun (WGS) entry which is preliminary data.</text>
</comment>
<dbReference type="InterPro" id="IPR021862">
    <property type="entry name" value="DUF3472"/>
</dbReference>
<dbReference type="Proteomes" id="UP000281028">
    <property type="component" value="Unassembled WGS sequence"/>
</dbReference>
<protein>
    <submittedName>
        <fullName evidence="2">DUF5077 domain-containing protein</fullName>
    </submittedName>
</protein>
<reference evidence="2" key="1">
    <citation type="submission" date="2020-05" db="EMBL/GenBank/DDBJ databases">
        <title>Chitinophaga laudate sp. nov., isolated from a tropical peat swamp.</title>
        <authorList>
            <person name="Goh C.B.S."/>
            <person name="Lee M.S."/>
            <person name="Parimannan S."/>
            <person name="Pasbakhsh P."/>
            <person name="Yule C.M."/>
            <person name="Rajandas H."/>
            <person name="Loke S."/>
            <person name="Croft L."/>
            <person name="Tan J.B.L."/>
        </authorList>
    </citation>
    <scope>NUCLEOTIDE SEQUENCE</scope>
    <source>
        <strain evidence="2">Mgbs1</strain>
    </source>
</reference>
<dbReference type="Pfam" id="PF16871">
    <property type="entry name" value="DUF5077"/>
    <property type="match status" value="1"/>
</dbReference>
<keyword evidence="3" id="KW-1185">Reference proteome</keyword>
<organism evidence="2 3">
    <name type="scientific">Chitinophaga solisilvae</name>
    <dbReference type="NCBI Taxonomy" id="1233460"/>
    <lineage>
        <taxon>Bacteria</taxon>
        <taxon>Pseudomonadati</taxon>
        <taxon>Bacteroidota</taxon>
        <taxon>Chitinophagia</taxon>
        <taxon>Chitinophagales</taxon>
        <taxon>Chitinophagaceae</taxon>
        <taxon>Chitinophaga</taxon>
    </lineage>
</organism>
<feature type="domain" description="DUF5077" evidence="1">
    <location>
        <begin position="50"/>
        <end position="172"/>
    </location>
</feature>
<dbReference type="OrthoDB" id="6014523at2"/>
<evidence type="ECO:0000313" key="3">
    <source>
        <dbReference type="Proteomes" id="UP000281028"/>
    </source>
</evidence>
<dbReference type="Pfam" id="PF11958">
    <property type="entry name" value="DUF3472"/>
    <property type="match status" value="1"/>
</dbReference>
<dbReference type="InterPro" id="IPR031712">
    <property type="entry name" value="DUF5077"/>
</dbReference>
<evidence type="ECO:0000259" key="1">
    <source>
        <dbReference type="Pfam" id="PF16871"/>
    </source>
</evidence>
<gene>
    <name evidence="2" type="ORF">ECE50_008165</name>
</gene>
<proteinExistence type="predicted"/>
<dbReference type="PROSITE" id="PS51257">
    <property type="entry name" value="PROKAR_LIPOPROTEIN"/>
    <property type="match status" value="1"/>
</dbReference>
<name>A0A3S1BGN3_9BACT</name>
<dbReference type="AlphaFoldDB" id="A0A3S1BGN3"/>
<accession>A0A3S1BGN3</accession>
<sequence length="440" mass="47242">MKKKHTLHVGLLLLSAVMFFSCSKQPANSIEGRSALASTESLPAAASYDVPLGGNAYVTTKAPGGAEVITSNGLGNWTSATSITSTYFRVALTGTLNISVKMKVPSGTSNIKVTVNGTTFNKTVTGNAYTTYSIGSVNVTSAGYIQVDLQGVSKSGSYFGDVSHIVISGAATANNVVYANDASNYYWSRRGPSVHMSYPIPSGTTAEWFYNELTVPAGEDKIGSYFMSNGFDGGYFGIQVNSATERRVLFSVWDPATGKTTLVRKGPGVTDNAFGGEGTGGQSYLIFNWAAGTTYKFLTHILPDGSGGTDYSSWIYTPETGTWRFIATWKRPNTTSYYTGAYSFLENFNDNNGYYGRKVLINNEWIRSTTGAWSELTAGRFTADATATADQRRDYAGGIDATGAFYLKNGGFFANYVNYNTNFTRTATGQTPVVNLNTLP</sequence>